<organism evidence="1 2">
    <name type="scientific">Neobacillus vireti LMG 21834</name>
    <dbReference type="NCBI Taxonomy" id="1131730"/>
    <lineage>
        <taxon>Bacteria</taxon>
        <taxon>Bacillati</taxon>
        <taxon>Bacillota</taxon>
        <taxon>Bacilli</taxon>
        <taxon>Bacillales</taxon>
        <taxon>Bacillaceae</taxon>
        <taxon>Neobacillus</taxon>
    </lineage>
</organism>
<accession>A0AB94IIZ5</accession>
<proteinExistence type="predicted"/>
<protein>
    <submittedName>
        <fullName evidence="1">Na+/H+ antiporter</fullName>
    </submittedName>
</protein>
<keyword evidence="2" id="KW-1185">Reference proteome</keyword>
<gene>
    <name evidence="1" type="ORF">BAVI_19709</name>
</gene>
<dbReference type="RefSeq" id="WP_024030109.1">
    <property type="nucleotide sequence ID" value="NZ_ALAN01000108.1"/>
</dbReference>
<comment type="caution">
    <text evidence="1">The sequence shown here is derived from an EMBL/GenBank/DDBJ whole genome shotgun (WGS) entry which is preliminary data.</text>
</comment>
<reference evidence="1 2" key="1">
    <citation type="journal article" date="2014" name="Environ. Microbiol.">
        <title>The nitrate-ammonifying and nosZ-carrying bacterium Bacillus vireti is a potent source and sink for nitric and nitrous oxide under high nitrate conditions.</title>
        <authorList>
            <person name="Mania D."/>
            <person name="Heylen K."/>
            <person name="van Spanning R.J."/>
            <person name="Frostegard A."/>
        </authorList>
    </citation>
    <scope>NUCLEOTIDE SEQUENCE [LARGE SCALE GENOMIC DNA]</scope>
    <source>
        <strain evidence="1 2">LMG 21834</strain>
    </source>
</reference>
<evidence type="ECO:0000313" key="1">
    <source>
        <dbReference type="EMBL" id="ETI67041.1"/>
    </source>
</evidence>
<evidence type="ECO:0000313" key="2">
    <source>
        <dbReference type="Proteomes" id="UP000018877"/>
    </source>
</evidence>
<name>A0AB94IIZ5_9BACI</name>
<sequence>MSRMLTSILMIGSIGYFVFRYRYRIINVLLGSSWMRRLTVGSIMSFPGVKRKMMQSVFGGPSDW</sequence>
<dbReference type="Proteomes" id="UP000018877">
    <property type="component" value="Unassembled WGS sequence"/>
</dbReference>
<dbReference type="EMBL" id="ALAN01000108">
    <property type="protein sequence ID" value="ETI67041.1"/>
    <property type="molecule type" value="Genomic_DNA"/>
</dbReference>
<dbReference type="AlphaFoldDB" id="A0AB94IIZ5"/>